<dbReference type="AlphaFoldDB" id="A0A0B5EXC1"/>
<organism evidence="1 2">
    <name type="scientific">Streptomyces albus (strain ATCC 21838 / DSM 41398 / FERM P-419 / JCM 4703 / NBRC 107858)</name>
    <dbReference type="NCBI Taxonomy" id="1081613"/>
    <lineage>
        <taxon>Bacteria</taxon>
        <taxon>Bacillati</taxon>
        <taxon>Actinomycetota</taxon>
        <taxon>Actinomycetes</taxon>
        <taxon>Kitasatosporales</taxon>
        <taxon>Streptomycetaceae</taxon>
        <taxon>Streptomyces</taxon>
    </lineage>
</organism>
<name>A0A0B5EXC1_STRA4</name>
<dbReference type="KEGG" id="sals:SLNWT_7087"/>
<proteinExistence type="predicted"/>
<evidence type="ECO:0000313" key="1">
    <source>
        <dbReference type="EMBL" id="AJE87463.1"/>
    </source>
</evidence>
<protein>
    <submittedName>
        <fullName evidence="1">Uncharacterized protein</fullName>
    </submittedName>
</protein>
<sequence length="41" mass="4507">MMRAWTPSGLLPHPPPVRSDLPANLELRAALAADLRVRTCL</sequence>
<evidence type="ECO:0000313" key="2">
    <source>
        <dbReference type="Proteomes" id="UP000031523"/>
    </source>
</evidence>
<dbReference type="Proteomes" id="UP000031523">
    <property type="component" value="Chromosome"/>
</dbReference>
<dbReference type="EMBL" id="CP010519">
    <property type="protein sequence ID" value="AJE87463.1"/>
    <property type="molecule type" value="Genomic_DNA"/>
</dbReference>
<gene>
    <name evidence="1" type="ORF">SLNWT_7087</name>
</gene>
<keyword evidence="2" id="KW-1185">Reference proteome</keyword>
<reference evidence="1 2" key="1">
    <citation type="submission" date="2015-01" db="EMBL/GenBank/DDBJ databases">
        <title>Enhanced salinomycin production by adjusting the supply of polyketide extender units in Streptomyce albus DSM 41398.</title>
        <authorList>
            <person name="Lu C."/>
        </authorList>
    </citation>
    <scope>NUCLEOTIDE SEQUENCE [LARGE SCALE GENOMIC DNA]</scope>
    <source>
        <strain evidence="2">ATCC 21838 / DSM 41398 / FERM P-419 / JCM 4703 / NBRC 107858</strain>
    </source>
</reference>
<accession>A0A0B5EXC1</accession>